<protein>
    <submittedName>
        <fullName evidence="1">Uncharacterized protein</fullName>
    </submittedName>
</protein>
<dbReference type="EMBL" id="CAJC01000174">
    <property type="protein sequence ID" value="CCI54175.1"/>
    <property type="molecule type" value="Genomic_DNA"/>
</dbReference>
<dbReference type="Proteomes" id="UP000035720">
    <property type="component" value="Unassembled WGS sequence"/>
</dbReference>
<dbReference type="AlphaFoldDB" id="A0A077ME10"/>
<evidence type="ECO:0000313" key="2">
    <source>
        <dbReference type="Proteomes" id="UP000035720"/>
    </source>
</evidence>
<dbReference type="OrthoDB" id="7859927at2"/>
<dbReference type="STRING" id="1193518.BN13_610006"/>
<accession>A0A077ME10</accession>
<reference evidence="1 2" key="1">
    <citation type="journal article" date="2013" name="ISME J.">
        <title>A metabolic model for members of the genus Tetrasphaera involved in enhanced biological phosphorus removal.</title>
        <authorList>
            <person name="Kristiansen R."/>
            <person name="Nguyen H.T.T."/>
            <person name="Saunders A.M."/>
            <person name="Nielsen J.L."/>
            <person name="Wimmer R."/>
            <person name="Le V.Q."/>
            <person name="McIlroy S.J."/>
            <person name="Petrovski S."/>
            <person name="Seviour R.J."/>
            <person name="Calteau A."/>
            <person name="Nielsen K.L."/>
            <person name="Nielsen P.H."/>
        </authorList>
    </citation>
    <scope>NUCLEOTIDE SEQUENCE [LARGE SCALE GENOMIC DNA]</scope>
    <source>
        <strain evidence="1 2">Ben 74</strain>
    </source>
</reference>
<comment type="caution">
    <text evidence="1">The sequence shown here is derived from an EMBL/GenBank/DDBJ whole genome shotgun (WGS) entry which is preliminary data.</text>
</comment>
<organism evidence="1 2">
    <name type="scientific">Nostocoides jenkinsii Ben 74</name>
    <dbReference type="NCBI Taxonomy" id="1193518"/>
    <lineage>
        <taxon>Bacteria</taxon>
        <taxon>Bacillati</taxon>
        <taxon>Actinomycetota</taxon>
        <taxon>Actinomycetes</taxon>
        <taxon>Micrococcales</taxon>
        <taxon>Intrasporangiaceae</taxon>
        <taxon>Nostocoides</taxon>
    </lineage>
</organism>
<evidence type="ECO:0000313" key="1">
    <source>
        <dbReference type="EMBL" id="CCI54175.1"/>
    </source>
</evidence>
<dbReference type="InterPro" id="IPR049249">
    <property type="entry name" value="DUF6882"/>
</dbReference>
<gene>
    <name evidence="1" type="ORF">BN13_610006</name>
</gene>
<sequence>MTIRSDLADLPWPDLVSAAREAIPVCSDAHWQVDLEAGTITHGDEPDARVDPIQVIGTFDASGPTWMWGWEHTSVPVEWGAAAARLKSYGERPHRDDLTTAVVTARPVGPRLWQVTYERRLDAAAMNEGYLVMLFDDAPQLVDKIVAD</sequence>
<dbReference type="RefSeq" id="WP_048546599.1">
    <property type="nucleotide sequence ID" value="NZ_HF571038.1"/>
</dbReference>
<proteinExistence type="predicted"/>
<keyword evidence="2" id="KW-1185">Reference proteome</keyword>
<dbReference type="Pfam" id="PF21813">
    <property type="entry name" value="DUF6882"/>
    <property type="match status" value="1"/>
</dbReference>
<name>A0A077ME10_9MICO</name>